<accession>A0A8S9TM76</accession>
<gene>
    <name evidence="1" type="ORF">GN958_ATG20754</name>
</gene>
<organism evidence="1 2">
    <name type="scientific">Phytophthora infestans</name>
    <name type="common">Potato late blight agent</name>
    <name type="synonym">Botrytis infestans</name>
    <dbReference type="NCBI Taxonomy" id="4787"/>
    <lineage>
        <taxon>Eukaryota</taxon>
        <taxon>Sar</taxon>
        <taxon>Stramenopiles</taxon>
        <taxon>Oomycota</taxon>
        <taxon>Peronosporomycetes</taxon>
        <taxon>Peronosporales</taxon>
        <taxon>Peronosporaceae</taxon>
        <taxon>Phytophthora</taxon>
    </lineage>
</organism>
<protein>
    <submittedName>
        <fullName evidence="1">Uncharacterized protein</fullName>
    </submittedName>
</protein>
<dbReference type="Proteomes" id="UP000704712">
    <property type="component" value="Unassembled WGS sequence"/>
</dbReference>
<evidence type="ECO:0000313" key="1">
    <source>
        <dbReference type="EMBL" id="KAF4130055.1"/>
    </source>
</evidence>
<evidence type="ECO:0000313" key="2">
    <source>
        <dbReference type="Proteomes" id="UP000704712"/>
    </source>
</evidence>
<reference evidence="1" key="1">
    <citation type="submission" date="2020-03" db="EMBL/GenBank/DDBJ databases">
        <title>Hybrid Assembly of Korean Phytophthora infestans isolates.</title>
        <authorList>
            <person name="Prokchorchik M."/>
            <person name="Lee Y."/>
            <person name="Seo J."/>
            <person name="Cho J.-H."/>
            <person name="Park Y.-E."/>
            <person name="Jang D.-C."/>
            <person name="Im J.-S."/>
            <person name="Choi J.-G."/>
            <person name="Park H.-J."/>
            <person name="Lee G.-B."/>
            <person name="Lee Y.-G."/>
            <person name="Hong S.-Y."/>
            <person name="Cho K."/>
            <person name="Sohn K.H."/>
        </authorList>
    </citation>
    <scope>NUCLEOTIDE SEQUENCE</scope>
    <source>
        <strain evidence="1">KR_2_A2</strain>
    </source>
</reference>
<comment type="caution">
    <text evidence="1">The sequence shown here is derived from an EMBL/GenBank/DDBJ whole genome shotgun (WGS) entry which is preliminary data.</text>
</comment>
<name>A0A8S9TM76_PHYIN</name>
<dbReference type="AlphaFoldDB" id="A0A8S9TM76"/>
<sequence>MGDTCTAPKGPLWRRRTALMGGIAEEPCATTRTTRCRPAHDAQGRWEEVAHSAHGRCAGVEDYDCEDQVLHDGGEAHYVQDRRACLEEHGIEGCCANTASEISGMEDMNTLSRDDEMQETHPMPNADVMLDTNTTSKGNVMEEACTA</sequence>
<proteinExistence type="predicted"/>
<dbReference type="EMBL" id="JAACNO010002882">
    <property type="protein sequence ID" value="KAF4130055.1"/>
    <property type="molecule type" value="Genomic_DNA"/>
</dbReference>